<name>A0A9P7U0A3_9HYPO</name>
<dbReference type="Proteomes" id="UP000707071">
    <property type="component" value="Unassembled WGS sequence"/>
</dbReference>
<keyword evidence="3" id="KW-1185">Reference proteome</keyword>
<evidence type="ECO:0000313" key="2">
    <source>
        <dbReference type="EMBL" id="KAG6287360.1"/>
    </source>
</evidence>
<feature type="compositionally biased region" description="Polar residues" evidence="1">
    <location>
        <begin position="72"/>
        <end position="83"/>
    </location>
</feature>
<protein>
    <submittedName>
        <fullName evidence="2">Uncharacterized protein</fullName>
    </submittedName>
</protein>
<reference evidence="2 3" key="1">
    <citation type="journal article" date="2020" name="bioRxiv">
        <title>Whole genome comparisons of ergot fungi reveals the divergence and evolution of species within the genus Claviceps are the result of varying mechanisms driving genome evolution and host range expansion.</title>
        <authorList>
            <person name="Wyka S.A."/>
            <person name="Mondo S.J."/>
            <person name="Liu M."/>
            <person name="Dettman J."/>
            <person name="Nalam V."/>
            <person name="Broders K.D."/>
        </authorList>
    </citation>
    <scope>NUCLEOTIDE SEQUENCE [LARGE SCALE GENOMIC DNA]</scope>
    <source>
        <strain evidence="2 3">Clav52</strain>
    </source>
</reference>
<evidence type="ECO:0000313" key="3">
    <source>
        <dbReference type="Proteomes" id="UP000707071"/>
    </source>
</evidence>
<feature type="region of interest" description="Disordered" evidence="1">
    <location>
        <begin position="71"/>
        <end position="110"/>
    </location>
</feature>
<accession>A0A9P7U0A3</accession>
<dbReference type="EMBL" id="SRRH01000553">
    <property type="protein sequence ID" value="KAG6287360.1"/>
    <property type="molecule type" value="Genomic_DNA"/>
</dbReference>
<organism evidence="2 3">
    <name type="scientific">Claviceps aff. purpurea</name>
    <dbReference type="NCBI Taxonomy" id="1967640"/>
    <lineage>
        <taxon>Eukaryota</taxon>
        <taxon>Fungi</taxon>
        <taxon>Dikarya</taxon>
        <taxon>Ascomycota</taxon>
        <taxon>Pezizomycotina</taxon>
        <taxon>Sordariomycetes</taxon>
        <taxon>Hypocreomycetidae</taxon>
        <taxon>Hypocreales</taxon>
        <taxon>Clavicipitaceae</taxon>
        <taxon>Claviceps</taxon>
    </lineage>
</organism>
<comment type="caution">
    <text evidence="2">The sequence shown here is derived from an EMBL/GenBank/DDBJ whole genome shotgun (WGS) entry which is preliminary data.</text>
</comment>
<feature type="compositionally biased region" description="Polar residues" evidence="1">
    <location>
        <begin position="9"/>
        <end position="18"/>
    </location>
</feature>
<proteinExistence type="predicted"/>
<feature type="region of interest" description="Disordered" evidence="1">
    <location>
        <begin position="1"/>
        <end position="42"/>
    </location>
</feature>
<evidence type="ECO:0000256" key="1">
    <source>
        <dbReference type="SAM" id="MobiDB-lite"/>
    </source>
</evidence>
<sequence length="397" mass="44294">MAYTEKSETPQNANQASRAKTHDTTTRKGKVRKSRKAPAVLAVNALNSMYLDDETSKTKMTTTDADQEVAMLNNNDEGSNTETPRSRRNKKPIEKGPTHPVSNPYNLSKPGFTAKLTKRGKRQLANNKENEETIKTAFYSDGTHLVFRTPQMHREFSSFEMINIVADSLLGGPMPKAVDAIRKNIWTARFNSIDEAKASIGRTIKFGLQHGCNPPQVVPLEPYLTSGPTVFICDRPGPISNDEAQHFITNADILKEIRFWYGAMVYRNVECAMRVLILETSPEVTTMRFMGPNNYELRFRPVNRNGKCEFCARQSQPAFKLKQHSTLECEFLVGTAVPANTPMRLIYPPNQSTRLSGLRVATTERSAVAIGPRKNNGADSLSIRGDVQIVRASPSTQ</sequence>
<dbReference type="AlphaFoldDB" id="A0A9P7U0A3"/>
<gene>
    <name evidence="2" type="ORF">E4U09_006206</name>
</gene>
<feature type="compositionally biased region" description="Basic residues" evidence="1">
    <location>
        <begin position="27"/>
        <end position="36"/>
    </location>
</feature>